<accession>A0A2G8SBJ6</accession>
<keyword evidence="2" id="KW-1185">Reference proteome</keyword>
<evidence type="ECO:0000313" key="1">
    <source>
        <dbReference type="EMBL" id="PIL31137.1"/>
    </source>
</evidence>
<reference evidence="1 2" key="1">
    <citation type="journal article" date="2015" name="Sci. Rep.">
        <title>Chromosome-level genome map provides insights into diverse defense mechanisms in the medicinal fungus Ganoderma sinense.</title>
        <authorList>
            <person name="Zhu Y."/>
            <person name="Xu J."/>
            <person name="Sun C."/>
            <person name="Zhou S."/>
            <person name="Xu H."/>
            <person name="Nelson D.R."/>
            <person name="Qian J."/>
            <person name="Song J."/>
            <person name="Luo H."/>
            <person name="Xiang L."/>
            <person name="Li Y."/>
            <person name="Xu Z."/>
            <person name="Ji A."/>
            <person name="Wang L."/>
            <person name="Lu S."/>
            <person name="Hayward A."/>
            <person name="Sun W."/>
            <person name="Li X."/>
            <person name="Schwartz D.C."/>
            <person name="Wang Y."/>
            <person name="Chen S."/>
        </authorList>
    </citation>
    <scope>NUCLEOTIDE SEQUENCE [LARGE SCALE GENOMIC DNA]</scope>
    <source>
        <strain evidence="1 2">ZZ0214-1</strain>
    </source>
</reference>
<dbReference type="OrthoDB" id="10525434at2759"/>
<dbReference type="Gene3D" id="3.80.10.10">
    <property type="entry name" value="Ribonuclease Inhibitor"/>
    <property type="match status" value="1"/>
</dbReference>
<organism evidence="1 2">
    <name type="scientific">Ganoderma sinense ZZ0214-1</name>
    <dbReference type="NCBI Taxonomy" id="1077348"/>
    <lineage>
        <taxon>Eukaryota</taxon>
        <taxon>Fungi</taxon>
        <taxon>Dikarya</taxon>
        <taxon>Basidiomycota</taxon>
        <taxon>Agaricomycotina</taxon>
        <taxon>Agaricomycetes</taxon>
        <taxon>Polyporales</taxon>
        <taxon>Polyporaceae</taxon>
        <taxon>Ganoderma</taxon>
    </lineage>
</organism>
<comment type="caution">
    <text evidence="1">The sequence shown here is derived from an EMBL/GenBank/DDBJ whole genome shotgun (WGS) entry which is preliminary data.</text>
</comment>
<dbReference type="Proteomes" id="UP000230002">
    <property type="component" value="Unassembled WGS sequence"/>
</dbReference>
<evidence type="ECO:0000313" key="2">
    <source>
        <dbReference type="Proteomes" id="UP000230002"/>
    </source>
</evidence>
<proteinExistence type="predicted"/>
<dbReference type="EMBL" id="AYKW01000012">
    <property type="protein sequence ID" value="PIL31137.1"/>
    <property type="molecule type" value="Genomic_DNA"/>
</dbReference>
<dbReference type="AlphaFoldDB" id="A0A2G8SBJ6"/>
<gene>
    <name evidence="1" type="ORF">GSI_05833</name>
</gene>
<name>A0A2G8SBJ6_9APHY</name>
<dbReference type="SUPFAM" id="SSF52047">
    <property type="entry name" value="RNI-like"/>
    <property type="match status" value="1"/>
</dbReference>
<protein>
    <submittedName>
        <fullName evidence="1">Uncharacterized protein</fullName>
    </submittedName>
</protein>
<sequence length="882" mass="99660">MSDFPLDMLPSSVTTQFPAMRSLKAELVSRFEDLGLLLRLFPNLRDTLEIKTMIPAGNDLSACRERSKEAQEAHTWPGLDHVVCSPGSAFIMALQCPIRRMDLDGKISRPEDKERLVEVLQHNSPRQLSFSLEVFGDLCDPAGLFPVEAADKLTHLSLCLSVQIECRQGCDADRNRTWTQFLDTLVDSMKHLRLTYLRIVLQYEVLRDQDPLPGGVDAGAVYFAREEDLRPAAMRFSETMPTLQYVLLTTCGYTTLLGPTQPGQHTSKWLSSKAWHIPDVREDFFPFDTERGPYPEISDEEAEAVINREELHLGSREQVGSNFQHTLTMSDSEQELGHFDQLELGSQAERDQYPYPFLNFDILRLVCDSLTDVSDVLSFSLTCSTLREGALQRRLRMSPVVLWDLDSIQRFHDFIFKNPNGRAPHIHGLKLPDFEYDFQMDYSWFKSINGCLAALLEAAIHLEYLYLPSTEFQNIVLGAVQKLTTLRQLSMGSHFNIEYTFKLLTTSRSPIRYLYVDAYEILNLPASFLHRHMAHLAPTLETLELDDLTLDISPLSVTTQFTALRRLKAQLICPLDRLEVLLRLFPNLDNSLVLSYPGSTLSPDAYAEVRERNKEAQNAHTWPCLDRLACDDDVAFMLALRCPIRLMDIPHVSLPLGKRYLVETLRYNCPQQLHLGLLLCDGLDGLDGLFPLEAADRLTHLLVFARVQMAGNNYSLIPWDQVLDGLLHSMQHLRTTHLRIVLHYSIHPGPGDPQTEAQPNQHRSLYAASDGDLHRAAARFFSSMPALQYLFLTTCGYVANSVERAHSYTCQRLASRAWCAVSADTEVTVTDPHLSGASAERGPCAAISGDEAETIMDREELRLGSREEAMVKVCYEPGSALL</sequence>
<dbReference type="InterPro" id="IPR032675">
    <property type="entry name" value="LRR_dom_sf"/>
</dbReference>